<dbReference type="Proteomes" id="UP000242288">
    <property type="component" value="Unassembled WGS sequence"/>
</dbReference>
<dbReference type="AlphaFoldDB" id="A0A2J6WIK2"/>
<dbReference type="SUPFAM" id="SSF53335">
    <property type="entry name" value="S-adenosyl-L-methionine-dependent methyltransferases"/>
    <property type="match status" value="1"/>
</dbReference>
<keyword evidence="1" id="KW-1133">Transmembrane helix</keyword>
<name>A0A2J6WIK2_9BACT</name>
<gene>
    <name evidence="2" type="ORF">C0186_05235</name>
</gene>
<evidence type="ECO:0000313" key="3">
    <source>
        <dbReference type="Proteomes" id="UP000242288"/>
    </source>
</evidence>
<sequence length="254" mass="29859">MQIFVGICYIATQMNKKQKGYQDHIVSEHKVFESFLKSKIKFNRIQKFYQGIKVRIINLNLIPNIKSAKKILDIGCGEAETLKFIRQHINSDAEFYGVDLEKNKNLPPFVNFYEVDIEEQKLPFEDDYFDIVISTFLLEHLQNPQQFFFETNRVLKKAGHFYCVTENYTSVFLPGRFNFFSDPTHVRPWTKKSLKALAEMSGFKVLKIGHFRPVEYFLLIPFVPILSLIFGSECFIVIYEVFFGKSIYCLLRKP</sequence>
<dbReference type="PANTHER" id="PTHR43861">
    <property type="entry name" value="TRANS-ACONITATE 2-METHYLTRANSFERASE-RELATED"/>
    <property type="match status" value="1"/>
</dbReference>
<dbReference type="InterPro" id="IPR029063">
    <property type="entry name" value="SAM-dependent_MTases_sf"/>
</dbReference>
<dbReference type="GO" id="GO:0008168">
    <property type="term" value="F:methyltransferase activity"/>
    <property type="evidence" value="ECO:0007669"/>
    <property type="project" value="UniProtKB-KW"/>
</dbReference>
<comment type="caution">
    <text evidence="2">The sequence shown here is derived from an EMBL/GenBank/DDBJ whole genome shotgun (WGS) entry which is preliminary data.</text>
</comment>
<keyword evidence="1" id="KW-0812">Transmembrane</keyword>
<reference evidence="2 3" key="1">
    <citation type="submission" date="2018-01" db="EMBL/GenBank/DDBJ databases">
        <title>Metagenomic assembled genomes from two thermal pools in the Uzon Caldera, Kamchatka, Russia.</title>
        <authorList>
            <person name="Wilkins L."/>
            <person name="Ettinger C."/>
        </authorList>
    </citation>
    <scope>NUCLEOTIDE SEQUENCE [LARGE SCALE GENOMIC DNA]</scope>
    <source>
        <strain evidence="2">ZAV-04</strain>
    </source>
</reference>
<protein>
    <submittedName>
        <fullName evidence="2">Class I SAM-dependent methyltransferase</fullName>
    </submittedName>
</protein>
<organism evidence="2 3">
    <name type="scientific">Thermodesulfovibrio aggregans</name>
    <dbReference type="NCBI Taxonomy" id="86166"/>
    <lineage>
        <taxon>Bacteria</taxon>
        <taxon>Pseudomonadati</taxon>
        <taxon>Nitrospirota</taxon>
        <taxon>Thermodesulfovibrionia</taxon>
        <taxon>Thermodesulfovibrionales</taxon>
        <taxon>Thermodesulfovibrionaceae</taxon>
        <taxon>Thermodesulfovibrio</taxon>
    </lineage>
</organism>
<evidence type="ECO:0000256" key="1">
    <source>
        <dbReference type="SAM" id="Phobius"/>
    </source>
</evidence>
<proteinExistence type="predicted"/>
<dbReference type="CDD" id="cd02440">
    <property type="entry name" value="AdoMet_MTases"/>
    <property type="match status" value="1"/>
</dbReference>
<keyword evidence="2" id="KW-0808">Transferase</keyword>
<dbReference type="Pfam" id="PF13489">
    <property type="entry name" value="Methyltransf_23"/>
    <property type="match status" value="1"/>
</dbReference>
<evidence type="ECO:0000313" key="2">
    <source>
        <dbReference type="EMBL" id="PMP70205.1"/>
    </source>
</evidence>
<keyword evidence="1" id="KW-0472">Membrane</keyword>
<dbReference type="EMBL" id="PNIO01000045">
    <property type="protein sequence ID" value="PMP70205.1"/>
    <property type="molecule type" value="Genomic_DNA"/>
</dbReference>
<dbReference type="Gene3D" id="3.40.50.150">
    <property type="entry name" value="Vaccinia Virus protein VP39"/>
    <property type="match status" value="1"/>
</dbReference>
<feature type="transmembrane region" description="Helical" evidence="1">
    <location>
        <begin position="216"/>
        <end position="243"/>
    </location>
</feature>
<dbReference type="GO" id="GO:0032259">
    <property type="term" value="P:methylation"/>
    <property type="evidence" value="ECO:0007669"/>
    <property type="project" value="UniProtKB-KW"/>
</dbReference>
<keyword evidence="2" id="KW-0489">Methyltransferase</keyword>
<accession>A0A2J6WIK2</accession>